<name>A0A1P8MZL1_9RHOB</name>
<proteinExistence type="predicted"/>
<keyword evidence="3" id="KW-1185">Reference proteome</keyword>
<evidence type="ECO:0000256" key="1">
    <source>
        <dbReference type="SAM" id="MobiDB-lite"/>
    </source>
</evidence>
<feature type="region of interest" description="Disordered" evidence="1">
    <location>
        <begin position="60"/>
        <end position="82"/>
    </location>
</feature>
<evidence type="ECO:0000313" key="2">
    <source>
        <dbReference type="EMBL" id="APX13438.1"/>
    </source>
</evidence>
<dbReference type="AlphaFoldDB" id="A0A1P8MZL1"/>
<dbReference type="RefSeq" id="WP_076629871.1">
    <property type="nucleotide sequence ID" value="NZ_CP019312.1"/>
</dbReference>
<organism evidence="2 3">
    <name type="scientific">Tateyamaria omphalii</name>
    <dbReference type="NCBI Taxonomy" id="299262"/>
    <lineage>
        <taxon>Bacteria</taxon>
        <taxon>Pseudomonadati</taxon>
        <taxon>Pseudomonadota</taxon>
        <taxon>Alphaproteobacteria</taxon>
        <taxon>Rhodobacterales</taxon>
        <taxon>Roseobacteraceae</taxon>
        <taxon>Tateyamaria</taxon>
    </lineage>
</organism>
<sequence length="103" mass="11432">MQTVPLQLSDVIYNAATQSFEALVTVHDDRDSRSYACAINAPITMAFEDAAEGLATQAMRRHTHGRSRNAHLPAAMTPRRPNRLAGLRRMTIDKFATLRPRAA</sequence>
<evidence type="ECO:0008006" key="4">
    <source>
        <dbReference type="Google" id="ProtNLM"/>
    </source>
</evidence>
<dbReference type="KEGG" id="tom:BWR18_18425"/>
<protein>
    <recommendedName>
        <fullName evidence="4">Orotidine 5-phosphate decarboxylase</fullName>
    </recommendedName>
</protein>
<accession>A0A1P8MZL1</accession>
<dbReference type="EMBL" id="CP019312">
    <property type="protein sequence ID" value="APX13438.1"/>
    <property type="molecule type" value="Genomic_DNA"/>
</dbReference>
<evidence type="ECO:0000313" key="3">
    <source>
        <dbReference type="Proteomes" id="UP000186336"/>
    </source>
</evidence>
<dbReference type="Proteomes" id="UP000186336">
    <property type="component" value="Chromosome"/>
</dbReference>
<reference evidence="2 3" key="1">
    <citation type="submission" date="2017-01" db="EMBL/GenBank/DDBJ databases">
        <title>Complete genome of Tateyamaria omphalii DOK1-4 isolated from seawater in Dokdo.</title>
        <authorList>
            <person name="Kim J.H."/>
            <person name="Chi W.-J."/>
        </authorList>
    </citation>
    <scope>NUCLEOTIDE SEQUENCE [LARGE SCALE GENOMIC DNA]</scope>
    <source>
        <strain evidence="2 3">DOK1-4</strain>
    </source>
</reference>
<feature type="compositionally biased region" description="Basic residues" evidence="1">
    <location>
        <begin position="60"/>
        <end position="69"/>
    </location>
</feature>
<gene>
    <name evidence="2" type="ORF">BWR18_18425</name>
</gene>